<dbReference type="AlphaFoldDB" id="A0A6J1WW54"/>
<protein>
    <submittedName>
        <fullName evidence="3">Uncharacterized protein LOC113519626</fullName>
    </submittedName>
</protein>
<evidence type="ECO:0000313" key="2">
    <source>
        <dbReference type="Proteomes" id="UP001652740"/>
    </source>
</evidence>
<name>A0A6J1WW54_GALME</name>
<dbReference type="KEGG" id="gmw:113519626"/>
<evidence type="ECO:0000313" key="3">
    <source>
        <dbReference type="RefSeq" id="XP_026760558.2"/>
    </source>
</evidence>
<keyword evidence="2" id="KW-1185">Reference proteome</keyword>
<feature type="signal peptide" evidence="1">
    <location>
        <begin position="1"/>
        <end position="17"/>
    </location>
</feature>
<dbReference type="Proteomes" id="UP001652740">
    <property type="component" value="Unplaced"/>
</dbReference>
<evidence type="ECO:0000256" key="1">
    <source>
        <dbReference type="SAM" id="SignalP"/>
    </source>
</evidence>
<organism evidence="2 3">
    <name type="scientific">Galleria mellonella</name>
    <name type="common">Greater wax moth</name>
    <dbReference type="NCBI Taxonomy" id="7137"/>
    <lineage>
        <taxon>Eukaryota</taxon>
        <taxon>Metazoa</taxon>
        <taxon>Ecdysozoa</taxon>
        <taxon>Arthropoda</taxon>
        <taxon>Hexapoda</taxon>
        <taxon>Insecta</taxon>
        <taxon>Pterygota</taxon>
        <taxon>Neoptera</taxon>
        <taxon>Endopterygota</taxon>
        <taxon>Lepidoptera</taxon>
        <taxon>Glossata</taxon>
        <taxon>Ditrysia</taxon>
        <taxon>Pyraloidea</taxon>
        <taxon>Pyralidae</taxon>
        <taxon>Galleriinae</taxon>
        <taxon>Galleria</taxon>
    </lineage>
</organism>
<proteinExistence type="predicted"/>
<keyword evidence="1" id="KW-0732">Signal</keyword>
<feature type="chain" id="PRO_5046333544" evidence="1">
    <location>
        <begin position="18"/>
        <end position="106"/>
    </location>
</feature>
<dbReference type="RefSeq" id="XP_026760558.2">
    <property type="nucleotide sequence ID" value="XM_026904757.3"/>
</dbReference>
<sequence length="106" mass="11616">MVGKLICLVVFIGVVAGEKYVFEFGIDQGLVLCSEAGNVGAFEYNKKINLPIPMGTKVTYVKVIVDAFAPPKVEFDSTYNQVKLKYSLLQITFSSYQIIAKGVSIV</sequence>
<gene>
    <name evidence="3" type="primary">LOC113519626</name>
</gene>
<dbReference type="InParanoid" id="A0A6J1WW54"/>
<dbReference type="GeneID" id="113519626"/>
<accession>A0A6J1WW54</accession>
<reference evidence="3" key="1">
    <citation type="submission" date="2025-08" db="UniProtKB">
        <authorList>
            <consortium name="RefSeq"/>
        </authorList>
    </citation>
    <scope>IDENTIFICATION</scope>
    <source>
        <tissue evidence="3">Whole larvae</tissue>
    </source>
</reference>